<dbReference type="InterPro" id="IPR000033">
    <property type="entry name" value="LDLR_classB_rpt"/>
</dbReference>
<dbReference type="PROSITE" id="PS00010">
    <property type="entry name" value="ASX_HYDROXYL"/>
    <property type="match status" value="1"/>
</dbReference>
<dbReference type="SUPFAM" id="SSF57424">
    <property type="entry name" value="LDL receptor-like module"/>
    <property type="match status" value="1"/>
</dbReference>
<evidence type="ECO:0000256" key="13">
    <source>
        <dbReference type="SAM" id="Phobius"/>
    </source>
</evidence>
<dbReference type="PANTHER" id="PTHR22722">
    <property type="entry name" value="LOW-DENSITY LIPOPROTEIN RECEPTOR-RELATED PROTEIN 2-RELATED"/>
    <property type="match status" value="1"/>
</dbReference>
<evidence type="ECO:0000256" key="3">
    <source>
        <dbReference type="ARBA" id="ARBA00022583"/>
    </source>
</evidence>
<dbReference type="InterPro" id="IPR051221">
    <property type="entry name" value="LDLR-related"/>
</dbReference>
<dbReference type="InterPro" id="IPR000152">
    <property type="entry name" value="EGF-type_Asp/Asn_hydroxyl_site"/>
</dbReference>
<evidence type="ECO:0000256" key="5">
    <source>
        <dbReference type="ARBA" id="ARBA00022737"/>
    </source>
</evidence>
<dbReference type="PROSITE" id="PS50068">
    <property type="entry name" value="LDLRA_2"/>
    <property type="match status" value="1"/>
</dbReference>
<dbReference type="CDD" id="cd00054">
    <property type="entry name" value="EGF_CA"/>
    <property type="match status" value="1"/>
</dbReference>
<dbReference type="SUPFAM" id="SSF63825">
    <property type="entry name" value="YWTD domain"/>
    <property type="match status" value="1"/>
</dbReference>
<keyword evidence="16" id="KW-1185">Reference proteome</keyword>
<dbReference type="Proteomes" id="UP001152562">
    <property type="component" value="Unassembled WGS sequence"/>
</dbReference>
<evidence type="ECO:0000313" key="15">
    <source>
        <dbReference type="EMBL" id="CAH4023870.1"/>
    </source>
</evidence>
<keyword evidence="9" id="KW-0675">Receptor</keyword>
<dbReference type="InterPro" id="IPR002172">
    <property type="entry name" value="LDrepeatLR_classA_rpt"/>
</dbReference>
<dbReference type="CDD" id="cd00112">
    <property type="entry name" value="LDLa"/>
    <property type="match status" value="1"/>
</dbReference>
<dbReference type="PROSITE" id="PS01209">
    <property type="entry name" value="LDLRA_1"/>
    <property type="match status" value="1"/>
</dbReference>
<evidence type="ECO:0000256" key="10">
    <source>
        <dbReference type="ARBA" id="ARBA00023180"/>
    </source>
</evidence>
<dbReference type="PROSITE" id="PS01186">
    <property type="entry name" value="EGF_2"/>
    <property type="match status" value="1"/>
</dbReference>
<proteinExistence type="predicted"/>
<feature type="disulfide bond" evidence="12">
    <location>
        <begin position="19"/>
        <end position="37"/>
    </location>
</feature>
<dbReference type="InterPro" id="IPR018097">
    <property type="entry name" value="EGF_Ca-bd_CS"/>
</dbReference>
<keyword evidence="10" id="KW-0325">Glycoprotein</keyword>
<feature type="transmembrane region" description="Helical" evidence="13">
    <location>
        <begin position="431"/>
        <end position="451"/>
    </location>
</feature>
<dbReference type="GO" id="GO:0005886">
    <property type="term" value="C:plasma membrane"/>
    <property type="evidence" value="ECO:0007669"/>
    <property type="project" value="TreeGrafter"/>
</dbReference>
<dbReference type="FunFam" id="2.10.25.10:FF:000240">
    <property type="entry name" value="Vitamin K-dependent protein S"/>
    <property type="match status" value="1"/>
</dbReference>
<dbReference type="InterPro" id="IPR023415">
    <property type="entry name" value="LDLR_class-A_CS"/>
</dbReference>
<accession>A0A9P0TEA3</accession>
<keyword evidence="2 11" id="KW-0245">EGF-like domain</keyword>
<keyword evidence="3" id="KW-0254">Endocytosis</keyword>
<dbReference type="AlphaFoldDB" id="A0A9P0TEA3"/>
<dbReference type="PROSITE" id="PS50026">
    <property type="entry name" value="EGF_3"/>
    <property type="match status" value="1"/>
</dbReference>
<dbReference type="PROSITE" id="PS01187">
    <property type="entry name" value="EGF_CA"/>
    <property type="match status" value="1"/>
</dbReference>
<dbReference type="InterPro" id="IPR036055">
    <property type="entry name" value="LDL_receptor-like_sf"/>
</dbReference>
<evidence type="ECO:0000256" key="8">
    <source>
        <dbReference type="ARBA" id="ARBA00023157"/>
    </source>
</evidence>
<dbReference type="Gene3D" id="2.10.25.10">
    <property type="entry name" value="Laminin"/>
    <property type="match status" value="1"/>
</dbReference>
<dbReference type="InterPro" id="IPR001881">
    <property type="entry name" value="EGF-like_Ca-bd_dom"/>
</dbReference>
<keyword evidence="8 12" id="KW-1015">Disulfide bond</keyword>
<name>A0A9P0TEA3_PIEBR</name>
<dbReference type="Gene3D" id="2.120.10.30">
    <property type="entry name" value="TolB, C-terminal domain"/>
    <property type="match status" value="1"/>
</dbReference>
<keyword evidence="5" id="KW-0677">Repeat</keyword>
<dbReference type="InterPro" id="IPR000742">
    <property type="entry name" value="EGF"/>
</dbReference>
<feature type="domain" description="EGF-like" evidence="14">
    <location>
        <begin position="82"/>
        <end position="120"/>
    </location>
</feature>
<comment type="caution">
    <text evidence="15">The sequence shown here is derived from an EMBL/GenBank/DDBJ whole genome shotgun (WGS) entry which is preliminary data.</text>
</comment>
<evidence type="ECO:0000256" key="12">
    <source>
        <dbReference type="PROSITE-ProRule" id="PRU00124"/>
    </source>
</evidence>
<evidence type="ECO:0000256" key="2">
    <source>
        <dbReference type="ARBA" id="ARBA00022536"/>
    </source>
</evidence>
<keyword evidence="4 13" id="KW-0812">Transmembrane</keyword>
<reference evidence="15" key="1">
    <citation type="submission" date="2022-05" db="EMBL/GenBank/DDBJ databases">
        <authorList>
            <person name="Okamura Y."/>
        </authorList>
    </citation>
    <scope>NUCLEOTIDE SEQUENCE</scope>
</reference>
<dbReference type="GO" id="GO:0005509">
    <property type="term" value="F:calcium ion binding"/>
    <property type="evidence" value="ECO:0007669"/>
    <property type="project" value="InterPro"/>
</dbReference>
<comment type="subcellular location">
    <subcellularLocation>
        <location evidence="1">Membrane</location>
        <topology evidence="1">Single-pass membrane protein</topology>
    </subcellularLocation>
</comment>
<dbReference type="Gene3D" id="4.10.400.10">
    <property type="entry name" value="Low-density Lipoprotein Receptor"/>
    <property type="match status" value="1"/>
</dbReference>
<evidence type="ECO:0000256" key="9">
    <source>
        <dbReference type="ARBA" id="ARBA00023170"/>
    </source>
</evidence>
<evidence type="ECO:0000256" key="1">
    <source>
        <dbReference type="ARBA" id="ARBA00004167"/>
    </source>
</evidence>
<dbReference type="SMART" id="SM00181">
    <property type="entry name" value="EGF"/>
    <property type="match status" value="3"/>
</dbReference>
<evidence type="ECO:0000256" key="7">
    <source>
        <dbReference type="ARBA" id="ARBA00023136"/>
    </source>
</evidence>
<keyword evidence="7 13" id="KW-0472">Membrane</keyword>
<dbReference type="SUPFAM" id="SSF57196">
    <property type="entry name" value="EGF/Laminin"/>
    <property type="match status" value="1"/>
</dbReference>
<gene>
    <name evidence="15" type="ORF">PIBRA_LOCUS4397</name>
</gene>
<evidence type="ECO:0000259" key="14">
    <source>
        <dbReference type="PROSITE" id="PS50026"/>
    </source>
</evidence>
<dbReference type="EMBL" id="CALOZG010000004">
    <property type="protein sequence ID" value="CAH4023870.1"/>
    <property type="molecule type" value="Genomic_DNA"/>
</dbReference>
<comment type="caution">
    <text evidence="11">Lacks conserved residue(s) required for the propagation of feature annotation.</text>
</comment>
<dbReference type="GO" id="GO:0006897">
    <property type="term" value="P:endocytosis"/>
    <property type="evidence" value="ECO:0007669"/>
    <property type="project" value="UniProtKB-KW"/>
</dbReference>
<evidence type="ECO:0000256" key="4">
    <source>
        <dbReference type="ARBA" id="ARBA00022692"/>
    </source>
</evidence>
<dbReference type="InterPro" id="IPR011042">
    <property type="entry name" value="6-blade_b-propeller_TolB-like"/>
</dbReference>
<dbReference type="GO" id="GO:0043235">
    <property type="term" value="C:receptor complex"/>
    <property type="evidence" value="ECO:0007669"/>
    <property type="project" value="TreeGrafter"/>
</dbReference>
<dbReference type="SMART" id="SM00192">
    <property type="entry name" value="LDLa"/>
    <property type="match status" value="1"/>
</dbReference>
<evidence type="ECO:0000313" key="16">
    <source>
        <dbReference type="Proteomes" id="UP001152562"/>
    </source>
</evidence>
<dbReference type="SMART" id="SM00135">
    <property type="entry name" value="LY"/>
    <property type="match status" value="1"/>
</dbReference>
<keyword evidence="6 13" id="KW-1133">Transmembrane helix</keyword>
<organism evidence="15 16">
    <name type="scientific">Pieris brassicae</name>
    <name type="common">White butterfly</name>
    <name type="synonym">Large white butterfly</name>
    <dbReference type="NCBI Taxonomy" id="7116"/>
    <lineage>
        <taxon>Eukaryota</taxon>
        <taxon>Metazoa</taxon>
        <taxon>Ecdysozoa</taxon>
        <taxon>Arthropoda</taxon>
        <taxon>Hexapoda</taxon>
        <taxon>Insecta</taxon>
        <taxon>Pterygota</taxon>
        <taxon>Neoptera</taxon>
        <taxon>Endopterygota</taxon>
        <taxon>Lepidoptera</taxon>
        <taxon>Glossata</taxon>
        <taxon>Ditrysia</taxon>
        <taxon>Papilionoidea</taxon>
        <taxon>Pieridae</taxon>
        <taxon>Pierinae</taxon>
        <taxon>Pieris</taxon>
    </lineage>
</organism>
<sequence>MPLKKIEYPLHQCGKLYECKNGECLDWKRVCNNKTDCTDGTDESGNCTATCENCPSICRQTPGGPLCVCALGFSKVEDTCVDDDECRLDHCSHNCINTPGSFVCTCHPGYQLRYDRRSCKSLNGKATILYIQNNSIWLFVSQHHFLEHSYGDKNITDFDFDKRLNKLYVAVPETGEIIELNKNLTEPTTTAIGNIGRPTEISVDWATGNIYFVDEKPSGSAIRVCNIARKTCARLHNIPFKVTSLTVDSMNSIMFYCVNSSQVQSASLAGKAVKNVTSVNNCTGLAADGHLKILYILDNPGKLWKSTFEGHKTLVYNNEVTMNFAHSPALFEDHIYFLNNTQVMRCFLFGHKTCQIFANITASSFAIRQEYTYSDECEKKECSGVCVLDNGPVCVCADGSLSDGECPFLNQAEIPLINGERPAVVSTVSKWYYFLIVLLGTVLTISLGFLINKMFRCFRTRPEIYMRVAFRNQSDPIAEVVSAVVEVPTAGSVNREYVNPLQFVRNAWSTTFHRGTPVVTEAQVMETQLCISDNESDIDNYEHKALLRIR</sequence>
<evidence type="ECO:0000256" key="6">
    <source>
        <dbReference type="ARBA" id="ARBA00022989"/>
    </source>
</evidence>
<protein>
    <recommendedName>
        <fullName evidence="14">EGF-like domain-containing protein</fullName>
    </recommendedName>
</protein>
<evidence type="ECO:0000256" key="11">
    <source>
        <dbReference type="PROSITE-ProRule" id="PRU00076"/>
    </source>
</evidence>
<dbReference type="Pfam" id="PF14670">
    <property type="entry name" value="FXa_inhibition"/>
    <property type="match status" value="1"/>
</dbReference>
<dbReference type="SMART" id="SM00179">
    <property type="entry name" value="EGF_CA"/>
    <property type="match status" value="2"/>
</dbReference>